<dbReference type="SUPFAM" id="SSF49265">
    <property type="entry name" value="Fibronectin type III"/>
    <property type="match status" value="2"/>
</dbReference>
<dbReference type="PROSITE" id="PS50853">
    <property type="entry name" value="FN3"/>
    <property type="match status" value="2"/>
</dbReference>
<dbReference type="InterPro" id="IPR000242">
    <property type="entry name" value="PTP_cat"/>
</dbReference>
<proteinExistence type="inferred from homology"/>
<evidence type="ECO:0000256" key="9">
    <source>
        <dbReference type="ARBA" id="ARBA00023180"/>
    </source>
</evidence>
<feature type="transmembrane region" description="Helical" evidence="11">
    <location>
        <begin position="699"/>
        <end position="721"/>
    </location>
</feature>
<dbReference type="SUPFAM" id="SSF52799">
    <property type="entry name" value="(Phosphotyrosine protein) phosphatases II"/>
    <property type="match status" value="1"/>
</dbReference>
<feature type="domain" description="Fibronectin type-III" evidence="15">
    <location>
        <begin position="235"/>
        <end position="325"/>
    </location>
</feature>
<dbReference type="Proteomes" id="UP001158576">
    <property type="component" value="Chromosome XSR"/>
</dbReference>
<dbReference type="InterPro" id="IPR036116">
    <property type="entry name" value="FN3_sf"/>
</dbReference>
<evidence type="ECO:0000256" key="10">
    <source>
        <dbReference type="SAM" id="MobiDB-lite"/>
    </source>
</evidence>
<dbReference type="SMART" id="SM00060">
    <property type="entry name" value="FN3"/>
    <property type="match status" value="5"/>
</dbReference>
<evidence type="ECO:0000256" key="4">
    <source>
        <dbReference type="ARBA" id="ARBA00022729"/>
    </source>
</evidence>
<dbReference type="EMBL" id="OU015569">
    <property type="protein sequence ID" value="CAG5097802.1"/>
    <property type="molecule type" value="Genomic_DNA"/>
</dbReference>
<keyword evidence="5" id="KW-0378">Hydrolase</keyword>
<keyword evidence="8 11" id="KW-0472">Membrane</keyword>
<evidence type="ECO:0000256" key="8">
    <source>
        <dbReference type="ARBA" id="ARBA00023136"/>
    </source>
</evidence>
<dbReference type="PROSITE" id="PS50056">
    <property type="entry name" value="TYR_PHOSPHATASE_2"/>
    <property type="match status" value="1"/>
</dbReference>
<evidence type="ECO:0000313" key="16">
    <source>
        <dbReference type="EMBL" id="CAG5097802.1"/>
    </source>
</evidence>
<dbReference type="Gene3D" id="3.90.190.10">
    <property type="entry name" value="Protein tyrosine phosphatase superfamily"/>
    <property type="match status" value="1"/>
</dbReference>
<evidence type="ECO:0000313" key="17">
    <source>
        <dbReference type="Proteomes" id="UP001158576"/>
    </source>
</evidence>
<dbReference type="SMART" id="SM00404">
    <property type="entry name" value="PTPc_motif"/>
    <property type="match status" value="1"/>
</dbReference>
<feature type="domain" description="Tyrosine-protein phosphatase" evidence="13">
    <location>
        <begin position="795"/>
        <end position="1053"/>
    </location>
</feature>
<dbReference type="InterPro" id="IPR003595">
    <property type="entry name" value="Tyr_Pase_cat"/>
</dbReference>
<keyword evidence="3 11" id="KW-0812">Transmembrane</keyword>
<evidence type="ECO:0000259" key="15">
    <source>
        <dbReference type="PROSITE" id="PS50853"/>
    </source>
</evidence>
<evidence type="ECO:0000259" key="13">
    <source>
        <dbReference type="PROSITE" id="PS50055"/>
    </source>
</evidence>
<dbReference type="PROSITE" id="PS50055">
    <property type="entry name" value="TYR_PHOSPHATASE_PTP"/>
    <property type="match status" value="1"/>
</dbReference>
<dbReference type="PROSITE" id="PS00383">
    <property type="entry name" value="TYR_PHOSPHATASE_1"/>
    <property type="match status" value="1"/>
</dbReference>
<reference evidence="16 17" key="1">
    <citation type="submission" date="2021-04" db="EMBL/GenBank/DDBJ databases">
        <authorList>
            <person name="Bliznina A."/>
        </authorList>
    </citation>
    <scope>NUCLEOTIDE SEQUENCE [LARGE SCALE GENOMIC DNA]</scope>
</reference>
<evidence type="ECO:0000256" key="2">
    <source>
        <dbReference type="ARBA" id="ARBA00009580"/>
    </source>
</evidence>
<evidence type="ECO:0000259" key="14">
    <source>
        <dbReference type="PROSITE" id="PS50056"/>
    </source>
</evidence>
<evidence type="ECO:0000256" key="12">
    <source>
        <dbReference type="SAM" id="SignalP"/>
    </source>
</evidence>
<accession>A0ABN7SGC3</accession>
<keyword evidence="4 12" id="KW-0732">Signal</keyword>
<evidence type="ECO:0000256" key="11">
    <source>
        <dbReference type="SAM" id="Phobius"/>
    </source>
</evidence>
<evidence type="ECO:0000256" key="5">
    <source>
        <dbReference type="ARBA" id="ARBA00022801"/>
    </source>
</evidence>
<evidence type="ECO:0000256" key="1">
    <source>
        <dbReference type="ARBA" id="ARBA00004167"/>
    </source>
</evidence>
<dbReference type="InterPro" id="IPR003961">
    <property type="entry name" value="FN3_dom"/>
</dbReference>
<keyword evidence="6" id="KW-0904">Protein phosphatase</keyword>
<dbReference type="Pfam" id="PF00102">
    <property type="entry name" value="Y_phosphatase"/>
    <property type="match status" value="1"/>
</dbReference>
<feature type="compositionally biased region" description="Low complexity" evidence="10">
    <location>
        <begin position="1092"/>
        <end position="1104"/>
    </location>
</feature>
<comment type="similarity">
    <text evidence="2">Belongs to the protein-tyrosine phosphatase family.</text>
</comment>
<dbReference type="SMART" id="SM00194">
    <property type="entry name" value="PTPc"/>
    <property type="match status" value="1"/>
</dbReference>
<sequence length="1131" mass="126994">MNIESIVRLSVFLFLCLLEKRFVHGQDETASPTNSTTRSPTSQNEKTAKLLDITAKYNSSSPDAFAVITVKTEPLLIENVSLQNTNTFVTKKLPQNQPGEFEFSFDANFAGNQLTFVLFSVNDPMNMIANETFQLAPAVPRLRVSPDPLSPKKVQIELSPPLGETASTRVDSYNFWYFKENESSILRENTTISAKMPKTFSVVHPGSLYHYYAQAVVNGVPSESTKVDFRIPPLPVSELVVDAVTNSTITLSWTNPLMSDSDFDFVDILVPGIVPKQSVPAGTNNITLTGFSGSTLADINVFTRTADPVPSSSAPEIISVYTIPPRIAPESFNATQVPNKSAIAVQWEPLGVFFTKYKIIVEYLLARRPTRKEILLSPKTTEYIIKSDIASVIPGNVYRVSIVALSKTNAGGDDDQEVSSYPTSRMVLILPEPPTYLSVNTKKSYSESLTFQWSDINMGLYDYYLIKWQPDLDCPAKFEQERTFTIEQAEKSRDVQTNFVQYKIDGLHPYCYYDFSVRSALNSTSSLYTGFNENDLVTREITVTGKTNAELPPLLPQRTDRLNLDMSKVNIGKGTISFEINSLPFSDDFGPLLRFAVWVRKDAGESELKPPPIPKPWINDKNREWIAFWVKLKGESQGQKKQKLVIGDGKESQNKDRYYKNAPLESGEEYRVSIQVENEAGASALYYSQPIKMNDAKKAIAIVIPIVVVLIVAVIVLYYVLRRRQLSTPKENAKNQELGLANGASGPGGGHVNPVFTQDRPKIELNSVDRKSKVIQLVDFKQVYDELRQDSSYKFAGEFFELKEVGKDQTTEASLLSANRGKNRYTNILAYDKTRVKLGATDDDPGSDYINANFIAGNNSKREFIATQGPLPGTKEDFWRMCWEQNTPIIVALCQVVERGRIKCDHYWPYDSDPEWVGSDLQLVMERESTLPNWTERDFILTKGETSRRIKQYHFTVWPDNGVPSSLEPLVKFVRQVRFEMNRFLDRGPTIIHCSAGVGRTGTFVGFDRLLQDYENKSYVDIFGMVYEMRMSRCLMVQTEAQYICLHELVYDLQMGKYNFDRDNGASDNSGEIKADVDTIGAVHAGFSNPALLDTSSSSSGSLTSDEEIILPKPPIIEPDENSHQPSETTQ</sequence>
<feature type="region of interest" description="Disordered" evidence="10">
    <location>
        <begin position="1090"/>
        <end position="1131"/>
    </location>
</feature>
<name>A0ABN7SGC3_OIKDI</name>
<dbReference type="Gene3D" id="2.60.40.10">
    <property type="entry name" value="Immunoglobulins"/>
    <property type="match status" value="1"/>
</dbReference>
<dbReference type="InterPro" id="IPR016130">
    <property type="entry name" value="Tyr_Pase_AS"/>
</dbReference>
<comment type="subcellular location">
    <subcellularLocation>
        <location evidence="1">Membrane</location>
        <topology evidence="1">Single-pass membrane protein</topology>
    </subcellularLocation>
</comment>
<keyword evidence="7 11" id="KW-1133">Transmembrane helix</keyword>
<feature type="signal peptide" evidence="12">
    <location>
        <begin position="1"/>
        <end position="25"/>
    </location>
</feature>
<feature type="chain" id="PRO_5045508348" evidence="12">
    <location>
        <begin position="26"/>
        <end position="1131"/>
    </location>
</feature>
<dbReference type="PRINTS" id="PR00700">
    <property type="entry name" value="PRTYPHPHTASE"/>
</dbReference>
<feature type="domain" description="Tyrosine specific protein phosphatases" evidence="14">
    <location>
        <begin position="971"/>
        <end position="1044"/>
    </location>
</feature>
<dbReference type="InterPro" id="IPR013783">
    <property type="entry name" value="Ig-like_fold"/>
</dbReference>
<dbReference type="PANTHER" id="PTHR46957:SF3">
    <property type="entry name" value="CYTOKINE RECEPTOR"/>
    <property type="match status" value="1"/>
</dbReference>
<dbReference type="InterPro" id="IPR050713">
    <property type="entry name" value="RTP_Phos/Ushers"/>
</dbReference>
<evidence type="ECO:0000256" key="7">
    <source>
        <dbReference type="ARBA" id="ARBA00022989"/>
    </source>
</evidence>
<gene>
    <name evidence="16" type="ORF">OKIOD_LOCUS6797</name>
</gene>
<feature type="domain" description="Fibronectin type-III" evidence="15">
    <location>
        <begin position="136"/>
        <end position="234"/>
    </location>
</feature>
<protein>
    <submittedName>
        <fullName evidence="16">Oidioi.mRNA.OKI2018_I69.XSR.g15239.t1.cds</fullName>
    </submittedName>
</protein>
<keyword evidence="17" id="KW-1185">Reference proteome</keyword>
<dbReference type="InterPro" id="IPR000387">
    <property type="entry name" value="Tyr_Pase_dom"/>
</dbReference>
<evidence type="ECO:0000256" key="6">
    <source>
        <dbReference type="ARBA" id="ARBA00022912"/>
    </source>
</evidence>
<dbReference type="PANTHER" id="PTHR46957">
    <property type="entry name" value="CYTOKINE RECEPTOR"/>
    <property type="match status" value="1"/>
</dbReference>
<dbReference type="InterPro" id="IPR029021">
    <property type="entry name" value="Prot-tyrosine_phosphatase-like"/>
</dbReference>
<keyword evidence="9" id="KW-0325">Glycoprotein</keyword>
<organism evidence="16 17">
    <name type="scientific">Oikopleura dioica</name>
    <name type="common">Tunicate</name>
    <dbReference type="NCBI Taxonomy" id="34765"/>
    <lineage>
        <taxon>Eukaryota</taxon>
        <taxon>Metazoa</taxon>
        <taxon>Chordata</taxon>
        <taxon>Tunicata</taxon>
        <taxon>Appendicularia</taxon>
        <taxon>Copelata</taxon>
        <taxon>Oikopleuridae</taxon>
        <taxon>Oikopleura</taxon>
    </lineage>
</organism>
<evidence type="ECO:0000256" key="3">
    <source>
        <dbReference type="ARBA" id="ARBA00022692"/>
    </source>
</evidence>